<keyword evidence="3" id="KW-1185">Reference proteome</keyword>
<feature type="domain" description="YcaO" evidence="1">
    <location>
        <begin position="65"/>
        <end position="427"/>
    </location>
</feature>
<proteinExistence type="predicted"/>
<evidence type="ECO:0000313" key="2">
    <source>
        <dbReference type="EMBL" id="GLR63068.1"/>
    </source>
</evidence>
<dbReference type="Proteomes" id="UP001156682">
    <property type="component" value="Unassembled WGS sequence"/>
</dbReference>
<dbReference type="InterPro" id="IPR003776">
    <property type="entry name" value="YcaO-like_dom"/>
</dbReference>
<dbReference type="EMBL" id="BSOR01000011">
    <property type="protein sequence ID" value="GLR63068.1"/>
    <property type="molecule type" value="Genomic_DNA"/>
</dbReference>
<dbReference type="PANTHER" id="PTHR37809:SF1">
    <property type="entry name" value="RIBOSOMAL PROTEIN S12 METHYLTHIOTRANSFERASE ACCESSORY FACTOR YCAO"/>
    <property type="match status" value="1"/>
</dbReference>
<dbReference type="NCBIfam" id="NF040716">
    <property type="entry name" value="YcaO_for_S12"/>
    <property type="match status" value="1"/>
</dbReference>
<dbReference type="InterPro" id="IPR041080">
    <property type="entry name" value="YcaO_C"/>
</dbReference>
<reference evidence="3" key="1">
    <citation type="journal article" date="2019" name="Int. J. Syst. Evol. Microbiol.">
        <title>The Global Catalogue of Microorganisms (GCM) 10K type strain sequencing project: providing services to taxonomists for standard genome sequencing and annotation.</title>
        <authorList>
            <consortium name="The Broad Institute Genomics Platform"/>
            <consortium name="The Broad Institute Genome Sequencing Center for Infectious Disease"/>
            <person name="Wu L."/>
            <person name="Ma J."/>
        </authorList>
    </citation>
    <scope>NUCLEOTIDE SEQUENCE [LARGE SCALE GENOMIC DNA]</scope>
    <source>
        <strain evidence="3">NBRC 100033</strain>
    </source>
</reference>
<name>A0ABQ5ZUW0_9GAMM</name>
<sequence length="583" mass="64790">MTSSSSATNLILGKDAPLDSTIARLENQLKKLGFNVAPKSWLNPVPHVWSVHLQDLDCPQLFTNGKGSTKEAALASALGEFFERLSTNYFWADFWLGPKVSLGEFVHYPEERWFSAASEELHPDLLDEHCLAIYQQEETLEPAGLVDINSGAINRGICALPFVRQSDLKPVWFPVNLVGNLFVSNGMAAGNNAYEAYTQALSEIFERAIKARILTEGMCPPLIPNQVLARYPKVVAALEALEAAGFYVQARDASLGGRFPVINVTLLNPKDGGCFASFGAHPLFEVALERTVTELLQGRALDELDVFPAPTLDLYQVSEPHNLETHFTDSSGLVGWHLIGDRFDYPFTDWNFPGTSEEQFNALLDQLHDEGREVYIMDYQHLGVDACRILVPGFSEIYPADDLLWDNNNQGIELRDALLELPELDRPDLDEVAELINESGFSQQHPVAALIGLVPGGSTFWKELRVGELRAMLCLALGEQEEALDLIEGLLLFGHLHEHRENHYRCIKSLLEIALSNQSIDSYRTALNLYFGEEQVNAGERLINGEDTFEGFAPAPGLDGLEAHEKLIEAYLKVQKAKKDSLL</sequence>
<dbReference type="Gene3D" id="3.30.1330.230">
    <property type="match status" value="1"/>
</dbReference>
<dbReference type="Pfam" id="PF02624">
    <property type="entry name" value="YcaO"/>
    <property type="match status" value="1"/>
</dbReference>
<dbReference type="Pfam" id="PF18381">
    <property type="entry name" value="YcaO_C"/>
    <property type="match status" value="1"/>
</dbReference>
<accession>A0ABQ5ZUW0</accession>
<dbReference type="NCBIfam" id="TIGR00702">
    <property type="entry name" value="YcaO-type kinase domain"/>
    <property type="match status" value="1"/>
</dbReference>
<comment type="caution">
    <text evidence="2">The sequence shown here is derived from an EMBL/GenBank/DDBJ whole genome shotgun (WGS) entry which is preliminary data.</text>
</comment>
<dbReference type="PANTHER" id="PTHR37809">
    <property type="entry name" value="RIBOSOMAL PROTEIN S12 METHYLTHIOTRANSFERASE ACCESSORY FACTOR YCAO"/>
    <property type="match status" value="1"/>
</dbReference>
<dbReference type="RefSeq" id="WP_027850190.1">
    <property type="nucleotide sequence ID" value="NZ_BSOR01000011.1"/>
</dbReference>
<dbReference type="PROSITE" id="PS51664">
    <property type="entry name" value="YCAO"/>
    <property type="match status" value="1"/>
</dbReference>
<gene>
    <name evidence="2" type="ORF">GCM10007878_05030</name>
</gene>
<evidence type="ECO:0000313" key="3">
    <source>
        <dbReference type="Proteomes" id="UP001156682"/>
    </source>
</evidence>
<evidence type="ECO:0000259" key="1">
    <source>
        <dbReference type="PROSITE" id="PS51664"/>
    </source>
</evidence>
<organism evidence="2 3">
    <name type="scientific">Marinospirillum insulare</name>
    <dbReference type="NCBI Taxonomy" id="217169"/>
    <lineage>
        <taxon>Bacteria</taxon>
        <taxon>Pseudomonadati</taxon>
        <taxon>Pseudomonadota</taxon>
        <taxon>Gammaproteobacteria</taxon>
        <taxon>Oceanospirillales</taxon>
        <taxon>Oceanospirillaceae</taxon>
        <taxon>Marinospirillum</taxon>
    </lineage>
</organism>
<protein>
    <recommendedName>
        <fullName evidence="1">YcaO domain-containing protein</fullName>
    </recommendedName>
</protein>